<dbReference type="GO" id="GO:0016747">
    <property type="term" value="F:acyltransferase activity, transferring groups other than amino-acyl groups"/>
    <property type="evidence" value="ECO:0007669"/>
    <property type="project" value="InterPro"/>
</dbReference>
<dbReference type="Pfam" id="PF01757">
    <property type="entry name" value="Acyl_transf_3"/>
    <property type="match status" value="1"/>
</dbReference>
<dbReference type="PANTHER" id="PTHR23028:SF53">
    <property type="entry name" value="ACYL_TRANSF_3 DOMAIN-CONTAINING PROTEIN"/>
    <property type="match status" value="1"/>
</dbReference>
<feature type="transmembrane region" description="Helical" evidence="9">
    <location>
        <begin position="427"/>
        <end position="447"/>
    </location>
</feature>
<keyword evidence="3 10" id="KW-0808">Transferase</keyword>
<feature type="transmembrane region" description="Helical" evidence="9">
    <location>
        <begin position="53"/>
        <end position="71"/>
    </location>
</feature>
<dbReference type="EMBL" id="CP035299">
    <property type="protein sequence ID" value="QAU53051.1"/>
    <property type="molecule type" value="Genomic_DNA"/>
</dbReference>
<feature type="transmembrane region" description="Helical" evidence="9">
    <location>
        <begin position="284"/>
        <end position="301"/>
    </location>
</feature>
<feature type="transmembrane region" description="Helical" evidence="9">
    <location>
        <begin position="77"/>
        <end position="96"/>
    </location>
</feature>
<keyword evidence="4 9" id="KW-0812">Transmembrane</keyword>
<dbReference type="InterPro" id="IPR002656">
    <property type="entry name" value="Acyl_transf_3_dom"/>
</dbReference>
<evidence type="ECO:0000256" key="1">
    <source>
        <dbReference type="ARBA" id="ARBA00004651"/>
    </source>
</evidence>
<evidence type="ECO:0000256" key="5">
    <source>
        <dbReference type="ARBA" id="ARBA00022989"/>
    </source>
</evidence>
<evidence type="ECO:0000313" key="10">
    <source>
        <dbReference type="EMBL" id="QAU53051.1"/>
    </source>
</evidence>
<proteinExistence type="predicted"/>
<evidence type="ECO:0000256" key="8">
    <source>
        <dbReference type="SAM" id="MobiDB-lite"/>
    </source>
</evidence>
<evidence type="ECO:0000256" key="6">
    <source>
        <dbReference type="ARBA" id="ARBA00023136"/>
    </source>
</evidence>
<evidence type="ECO:0000256" key="4">
    <source>
        <dbReference type="ARBA" id="ARBA00022692"/>
    </source>
</evidence>
<evidence type="ECO:0000256" key="2">
    <source>
        <dbReference type="ARBA" id="ARBA00022475"/>
    </source>
</evidence>
<feature type="transmembrane region" description="Helical" evidence="9">
    <location>
        <begin position="243"/>
        <end position="263"/>
    </location>
</feature>
<dbReference type="Proteomes" id="UP000288929">
    <property type="component" value="Chromosome"/>
</dbReference>
<feature type="region of interest" description="Disordered" evidence="8">
    <location>
        <begin position="466"/>
        <end position="486"/>
    </location>
</feature>
<dbReference type="Gene3D" id="3.40.50.1110">
    <property type="entry name" value="SGNH hydrolase"/>
    <property type="match status" value="1"/>
</dbReference>
<sequence length="652" mass="72321">MAPSFFHAHDKGAARKGIFKPKRAPRLPMTVESHNLGGEPIGKKIRRVPGIDGLRGIAVLAVVIYHFAPLLLPGGYLGVDVFFVLSGFLITSLLLREYAATGAISLKDFWVRRLRRIVPAATMVLLITVPIIRLFGGNLAVGLDKQFFGSLLFVNNWVQIANDNTYFGQDQVQIFAHYWSLAVEEQFYILFPPIVVGLLWLLRRFGRRSIRPVLMAVFLLGAAFSATWMAIKVEPGQDPTRVYYGTDTHAFGLLIGAALAALLTSTSKTAKDSWPRHSRGLRTLLGIVGVIAFVLLLWQMWAMGDDLTFTYRGGLVIASTLTAIVLAATVFEVGPISRLMELTPLRWLGERSFSLYLWHWPIIQLLRHWFPEQPWQLLAIIAVAVSLPLSAWSYRNIETPIRRGGYLKAAKRRMATLTSPDLRPVRAWITTVLAVLVLPSATIASLVTAPDKTDLERFLDQAAAQQQKAEAAETTKPKPVREMPKGNQISAVGDSVMLASAEVLRTEFPGIYVDGEVSRALVTAKPILQQMIADGTLDQFVVLGFGTNSQVDDELMDEVMEVLGSDRIVVITEPYGDRPWIPYSREAILKAAKRYSNLYVAPWCQAVASDSLMLRDDGIHPTPEGALVYADTIRDAFKQWKDDKKVVPSTCG</sequence>
<dbReference type="AlphaFoldDB" id="A0A410WAR2"/>
<dbReference type="InterPro" id="IPR036514">
    <property type="entry name" value="SGNH_hydro_sf"/>
</dbReference>
<dbReference type="GO" id="GO:0009103">
    <property type="term" value="P:lipopolysaccharide biosynthetic process"/>
    <property type="evidence" value="ECO:0007669"/>
    <property type="project" value="TreeGrafter"/>
</dbReference>
<dbReference type="PANTHER" id="PTHR23028">
    <property type="entry name" value="ACETYLTRANSFERASE"/>
    <property type="match status" value="1"/>
</dbReference>
<accession>A0A410WAR2</accession>
<comment type="subcellular location">
    <subcellularLocation>
        <location evidence="1">Cell membrane</location>
        <topology evidence="1">Multi-pass membrane protein</topology>
    </subcellularLocation>
</comment>
<keyword evidence="11" id="KW-1185">Reference proteome</keyword>
<keyword evidence="6 9" id="KW-0472">Membrane</keyword>
<dbReference type="OrthoDB" id="3404679at2"/>
<dbReference type="CDD" id="cd01840">
    <property type="entry name" value="SGNH_hydrolase_yrhL_like"/>
    <property type="match status" value="1"/>
</dbReference>
<keyword evidence="2" id="KW-1003">Cell membrane</keyword>
<evidence type="ECO:0000313" key="11">
    <source>
        <dbReference type="Proteomes" id="UP000288929"/>
    </source>
</evidence>
<organism evidence="10 11">
    <name type="scientific">Corynebacterium pelargi</name>
    <dbReference type="NCBI Taxonomy" id="1471400"/>
    <lineage>
        <taxon>Bacteria</taxon>
        <taxon>Bacillati</taxon>
        <taxon>Actinomycetota</taxon>
        <taxon>Actinomycetes</taxon>
        <taxon>Mycobacteriales</taxon>
        <taxon>Corynebacteriaceae</taxon>
        <taxon>Corynebacterium</taxon>
    </lineage>
</organism>
<dbReference type="InterPro" id="IPR050879">
    <property type="entry name" value="Acyltransferase_3"/>
</dbReference>
<feature type="compositionally biased region" description="Basic and acidic residues" evidence="8">
    <location>
        <begin position="470"/>
        <end position="484"/>
    </location>
</feature>
<evidence type="ECO:0000256" key="9">
    <source>
        <dbReference type="SAM" id="Phobius"/>
    </source>
</evidence>
<protein>
    <submittedName>
        <fullName evidence="10">O-acetyltransferase OatA</fullName>
        <ecNumber evidence="10">2.3.1.-</ecNumber>
    </submittedName>
</protein>
<keyword evidence="5 9" id="KW-1133">Transmembrane helix</keyword>
<reference evidence="10 11" key="1">
    <citation type="submission" date="2019-01" db="EMBL/GenBank/DDBJ databases">
        <authorList>
            <person name="Ruckert C."/>
            <person name="Busche T."/>
            <person name="Kalinowski J."/>
        </authorList>
    </citation>
    <scope>NUCLEOTIDE SEQUENCE [LARGE SCALE GENOMIC DNA]</scope>
    <source>
        <strain evidence="10 11">136/3</strain>
    </source>
</reference>
<feature type="transmembrane region" description="Helical" evidence="9">
    <location>
        <begin position="186"/>
        <end position="202"/>
    </location>
</feature>
<gene>
    <name evidence="10" type="primary">oatA4</name>
    <name evidence="10" type="ORF">CPELA_08980</name>
</gene>
<name>A0A410WAR2_9CORY</name>
<evidence type="ECO:0000256" key="3">
    <source>
        <dbReference type="ARBA" id="ARBA00022679"/>
    </source>
</evidence>
<feature type="transmembrane region" description="Helical" evidence="9">
    <location>
        <begin position="214"/>
        <end position="231"/>
    </location>
</feature>
<dbReference type="KEGG" id="cpeg:CPELA_08980"/>
<evidence type="ECO:0000256" key="7">
    <source>
        <dbReference type="ARBA" id="ARBA00023315"/>
    </source>
</evidence>
<feature type="transmembrane region" description="Helical" evidence="9">
    <location>
        <begin position="117"/>
        <end position="136"/>
    </location>
</feature>
<dbReference type="EC" id="2.3.1.-" evidence="10"/>
<keyword evidence="7 10" id="KW-0012">Acyltransferase</keyword>
<dbReference type="GO" id="GO:0005886">
    <property type="term" value="C:plasma membrane"/>
    <property type="evidence" value="ECO:0007669"/>
    <property type="project" value="UniProtKB-SubCell"/>
</dbReference>
<feature type="transmembrane region" description="Helical" evidence="9">
    <location>
        <begin position="313"/>
        <end position="333"/>
    </location>
</feature>
<dbReference type="SUPFAM" id="SSF52266">
    <property type="entry name" value="SGNH hydrolase"/>
    <property type="match status" value="1"/>
</dbReference>